<sequence length="126" mass="12504">MMLPRVATVLALTVFAAASAVVPRTDHPVTPPTTPPPPPPPVNQCNVGSIQCCNSVQAANAPGIAGLLALLGVIVGPLTGQVGVTCSPISVIGLPGNSCSAQPVCCTNNSFNGIIALGCTPININL</sequence>
<evidence type="ECO:0000256" key="7">
    <source>
        <dbReference type="RuleBase" id="RU365009"/>
    </source>
</evidence>
<evidence type="ECO:0000313" key="8">
    <source>
        <dbReference type="EMBL" id="KAJ2936990.1"/>
    </source>
</evidence>
<evidence type="ECO:0000256" key="6">
    <source>
        <dbReference type="ARBA" id="ARBA00023157"/>
    </source>
</evidence>
<dbReference type="EMBL" id="JANBPK010000006">
    <property type="protein sequence ID" value="KAJ2936990.1"/>
    <property type="molecule type" value="Genomic_DNA"/>
</dbReference>
<keyword evidence="5 7" id="KW-0732">Signal</keyword>
<feature type="chain" id="PRO_5041014622" description="Hydrophobin" evidence="7">
    <location>
        <begin position="19"/>
        <end position="126"/>
    </location>
</feature>
<evidence type="ECO:0000256" key="1">
    <source>
        <dbReference type="ARBA" id="ARBA00004191"/>
    </source>
</evidence>
<evidence type="ECO:0000256" key="5">
    <source>
        <dbReference type="ARBA" id="ARBA00022729"/>
    </source>
</evidence>
<dbReference type="GO" id="GO:0005199">
    <property type="term" value="F:structural constituent of cell wall"/>
    <property type="evidence" value="ECO:0007669"/>
    <property type="project" value="InterPro"/>
</dbReference>
<dbReference type="InterPro" id="IPR019778">
    <property type="entry name" value="Class_I_Hydrophobin_CS"/>
</dbReference>
<evidence type="ECO:0000256" key="4">
    <source>
        <dbReference type="ARBA" id="ARBA00022525"/>
    </source>
</evidence>
<dbReference type="SMART" id="SM00075">
    <property type="entry name" value="HYDRO"/>
    <property type="match status" value="1"/>
</dbReference>
<protein>
    <recommendedName>
        <fullName evidence="7">Hydrophobin</fullName>
    </recommendedName>
</protein>
<dbReference type="Proteomes" id="UP001140091">
    <property type="component" value="Unassembled WGS sequence"/>
</dbReference>
<dbReference type="InterPro" id="IPR001338">
    <property type="entry name" value="Class_I_Hydrophobin"/>
</dbReference>
<keyword evidence="4 7" id="KW-0964">Secreted</keyword>
<keyword evidence="6 7" id="KW-1015">Disulfide bond</keyword>
<dbReference type="PROSITE" id="PS00956">
    <property type="entry name" value="HYDROPHOBIN"/>
    <property type="match status" value="1"/>
</dbReference>
<comment type="caution">
    <text evidence="8">The sequence shown here is derived from an EMBL/GenBank/DDBJ whole genome shotgun (WGS) entry which is preliminary data.</text>
</comment>
<organism evidence="8 9">
    <name type="scientific">Candolleomyces eurysporus</name>
    <dbReference type="NCBI Taxonomy" id="2828524"/>
    <lineage>
        <taxon>Eukaryota</taxon>
        <taxon>Fungi</taxon>
        <taxon>Dikarya</taxon>
        <taxon>Basidiomycota</taxon>
        <taxon>Agaricomycotina</taxon>
        <taxon>Agaricomycetes</taxon>
        <taxon>Agaricomycetidae</taxon>
        <taxon>Agaricales</taxon>
        <taxon>Agaricineae</taxon>
        <taxon>Psathyrellaceae</taxon>
        <taxon>Candolleomyces</taxon>
    </lineage>
</organism>
<evidence type="ECO:0000256" key="2">
    <source>
        <dbReference type="ARBA" id="ARBA00010446"/>
    </source>
</evidence>
<accession>A0A9W8JLM2</accession>
<dbReference type="Pfam" id="PF01185">
    <property type="entry name" value="Hydrophobin"/>
    <property type="match status" value="1"/>
</dbReference>
<evidence type="ECO:0000313" key="9">
    <source>
        <dbReference type="Proteomes" id="UP001140091"/>
    </source>
</evidence>
<dbReference type="GO" id="GO:0009277">
    <property type="term" value="C:fungal-type cell wall"/>
    <property type="evidence" value="ECO:0007669"/>
    <property type="project" value="InterPro"/>
</dbReference>
<dbReference type="CDD" id="cd23507">
    <property type="entry name" value="hydrophobin_I"/>
    <property type="match status" value="1"/>
</dbReference>
<feature type="non-terminal residue" evidence="8">
    <location>
        <position position="1"/>
    </location>
</feature>
<reference evidence="8" key="1">
    <citation type="submission" date="2022-06" db="EMBL/GenBank/DDBJ databases">
        <title>Genome Sequence of Candolleomyces eurysporus.</title>
        <authorList>
            <person name="Buettner E."/>
        </authorList>
    </citation>
    <scope>NUCLEOTIDE SEQUENCE</scope>
    <source>
        <strain evidence="8">VTCC 930004</strain>
    </source>
</reference>
<gene>
    <name evidence="8" type="ORF">H1R20_g108</name>
</gene>
<dbReference type="OrthoDB" id="4225815at2759"/>
<dbReference type="AlphaFoldDB" id="A0A9W8JLM2"/>
<name>A0A9W8JLM2_9AGAR</name>
<keyword evidence="9" id="KW-1185">Reference proteome</keyword>
<comment type="similarity">
    <text evidence="2 7">Belongs to the fungal hydrophobin family.</text>
</comment>
<proteinExistence type="inferred from homology"/>
<keyword evidence="3 7" id="KW-0134">Cell wall</keyword>
<feature type="signal peptide" evidence="7">
    <location>
        <begin position="1"/>
        <end position="18"/>
    </location>
</feature>
<comment type="subcellular location">
    <subcellularLocation>
        <location evidence="1 7">Secreted</location>
        <location evidence="1 7">Cell wall</location>
    </subcellularLocation>
</comment>
<evidence type="ECO:0000256" key="3">
    <source>
        <dbReference type="ARBA" id="ARBA00022512"/>
    </source>
</evidence>